<dbReference type="AlphaFoldDB" id="A0A2T4DUS7"/>
<comment type="similarity">
    <text evidence="1">Belongs to the AlaDH/PNT family.</text>
</comment>
<dbReference type="SMART" id="SM01003">
    <property type="entry name" value="AlaDh_PNT_N"/>
    <property type="match status" value="1"/>
</dbReference>
<dbReference type="EMBL" id="BMEC01000001">
    <property type="protein sequence ID" value="GGC20898.1"/>
    <property type="molecule type" value="Genomic_DNA"/>
</dbReference>
<evidence type="ECO:0000256" key="1">
    <source>
        <dbReference type="ARBA" id="ARBA00005689"/>
    </source>
</evidence>
<dbReference type="Gene3D" id="3.40.50.720">
    <property type="entry name" value="NAD(P)-binding Rossmann-like Domain"/>
    <property type="match status" value="2"/>
</dbReference>
<proteinExistence type="inferred from homology"/>
<dbReference type="Pfam" id="PF01262">
    <property type="entry name" value="AlaDh_PNT_C"/>
    <property type="match status" value="1"/>
</dbReference>
<dbReference type="PANTHER" id="PTHR42795:SF1">
    <property type="entry name" value="ALANINE DEHYDROGENASE"/>
    <property type="match status" value="1"/>
</dbReference>
<evidence type="ECO:0000259" key="5">
    <source>
        <dbReference type="SMART" id="SM01003"/>
    </source>
</evidence>
<dbReference type="SUPFAM" id="SSF52283">
    <property type="entry name" value="Formate/glycerate dehydrogenase catalytic domain-like"/>
    <property type="match status" value="1"/>
</dbReference>
<sequence>MAKEISRKGFEVLARKSGLYPQEELLAVEKRNNSLQIGVPKEISLQERRVPLTPGAVALLTNNGHEILVESGAGKSANFNDNEYSDAGAKIVYSAKEAFEAQLVVKIEPPTKKEIEYLKPGKFIISALQIGQLDKAYFEALNDKKINAIGVELVEDKVGGMPIVRAMSEIAGISAIHIATELLNNLNKGKGIILGGITGVRPTKVVILGAGTVGEYAARAALGLGATIEIYDNQLYKLRRIKHALGQPVHTSTLDTVMLSESLMEADVVIGAIRAEKGRNRCIITEEMVMNMQKDAVIIDVTIDQGGCVETSEVTTHDDPTFRKFDVIHYCVPNIASRVSRTASTAVSNILTPMLLQAGEVGGIEEMIFTHSWFMKGVYTYKGGLTNMHIAKKFNLKYKELSLLMAARFQ</sequence>
<evidence type="ECO:0000256" key="3">
    <source>
        <dbReference type="ARBA" id="ARBA00023002"/>
    </source>
</evidence>
<evidence type="ECO:0000313" key="8">
    <source>
        <dbReference type="Proteomes" id="UP000240608"/>
    </source>
</evidence>
<dbReference type="Pfam" id="PF05222">
    <property type="entry name" value="AlaDh_PNT_N"/>
    <property type="match status" value="1"/>
</dbReference>
<dbReference type="SMART" id="SM01002">
    <property type="entry name" value="AlaDh_PNT_C"/>
    <property type="match status" value="1"/>
</dbReference>
<dbReference type="CDD" id="cd05305">
    <property type="entry name" value="L-AlaDH"/>
    <property type="match status" value="1"/>
</dbReference>
<reference evidence="7 8" key="2">
    <citation type="submission" date="2018-03" db="EMBL/GenBank/DDBJ databases">
        <title>Cross-interface Injection: A General Nanoliter Liquid Handling Method Applied to Single Cells Genome Amplification Automated Nanoliter Liquid Handling Applied to Single Cell Multiple Displacement Amplification.</title>
        <authorList>
            <person name="Yun J."/>
            <person name="Xu P."/>
            <person name="Xu J."/>
            <person name="Dai X."/>
            <person name="Wang Y."/>
            <person name="Zheng X."/>
            <person name="Cao C."/>
            <person name="Yi Q."/>
            <person name="Zhu Y."/>
            <person name="Wang L."/>
            <person name="Dong Z."/>
            <person name="Huang Y."/>
            <person name="Huang L."/>
            <person name="Du W."/>
        </authorList>
    </citation>
    <scope>NUCLEOTIDE SEQUENCE [LARGE SCALE GENOMIC DNA]</scope>
    <source>
        <strain evidence="7 8">Z-D1-2</strain>
    </source>
</reference>
<dbReference type="SUPFAM" id="SSF51735">
    <property type="entry name" value="NAD(P)-binding Rossmann-fold domains"/>
    <property type="match status" value="1"/>
</dbReference>
<dbReference type="GO" id="GO:0005886">
    <property type="term" value="C:plasma membrane"/>
    <property type="evidence" value="ECO:0007669"/>
    <property type="project" value="TreeGrafter"/>
</dbReference>
<keyword evidence="3" id="KW-0560">Oxidoreductase</keyword>
<feature type="domain" description="Alanine dehydrogenase/pyridine nucleotide transhydrogenase N-terminal" evidence="5">
    <location>
        <begin position="38"/>
        <end position="171"/>
    </location>
</feature>
<dbReference type="InterPro" id="IPR007698">
    <property type="entry name" value="AlaDH/PNT_NAD(H)-bd"/>
</dbReference>
<accession>A0A2T4DUS7</accession>
<dbReference type="InterPro" id="IPR007886">
    <property type="entry name" value="AlaDH/PNT_N"/>
</dbReference>
<dbReference type="EMBL" id="PYVU01000010">
    <property type="protein sequence ID" value="PTB97581.1"/>
    <property type="molecule type" value="Genomic_DNA"/>
</dbReference>
<evidence type="ECO:0000256" key="2">
    <source>
        <dbReference type="ARBA" id="ARBA00012897"/>
    </source>
</evidence>
<keyword evidence="9" id="KW-1185">Reference proteome</keyword>
<evidence type="ECO:0000259" key="4">
    <source>
        <dbReference type="SMART" id="SM01002"/>
    </source>
</evidence>
<protein>
    <recommendedName>
        <fullName evidence="2">alanine dehydrogenase</fullName>
        <ecNumber evidence="2">1.4.1.1</ecNumber>
    </recommendedName>
</protein>
<dbReference type="Proteomes" id="UP000636010">
    <property type="component" value="Unassembled WGS sequence"/>
</dbReference>
<comment type="caution">
    <text evidence="7">The sequence shown here is derived from an EMBL/GenBank/DDBJ whole genome shotgun (WGS) entry which is preliminary data.</text>
</comment>
<dbReference type="InterPro" id="IPR008141">
    <property type="entry name" value="Ala_DH"/>
</dbReference>
<evidence type="ECO:0000313" key="7">
    <source>
        <dbReference type="EMBL" id="PTB97581.1"/>
    </source>
</evidence>
<reference evidence="6" key="4">
    <citation type="submission" date="2024-05" db="EMBL/GenBank/DDBJ databases">
        <authorList>
            <person name="Sun Q."/>
            <person name="Zhou Y."/>
        </authorList>
    </citation>
    <scope>NUCLEOTIDE SEQUENCE</scope>
    <source>
        <strain evidence="6">CGMCC 1.10832</strain>
    </source>
</reference>
<dbReference type="Proteomes" id="UP000240608">
    <property type="component" value="Unassembled WGS sequence"/>
</dbReference>
<evidence type="ECO:0000313" key="6">
    <source>
        <dbReference type="EMBL" id="GGC20898.1"/>
    </source>
</evidence>
<gene>
    <name evidence="6" type="primary">ald</name>
    <name evidence="7" type="ORF">C9994_02120</name>
    <name evidence="6" type="ORF">GCM10011506_02610</name>
</gene>
<dbReference type="GO" id="GO:0000286">
    <property type="term" value="F:alanine dehydrogenase activity"/>
    <property type="evidence" value="ECO:0007669"/>
    <property type="project" value="UniProtKB-EC"/>
</dbReference>
<dbReference type="GO" id="GO:0042853">
    <property type="term" value="P:L-alanine catabolic process"/>
    <property type="evidence" value="ECO:0007669"/>
    <property type="project" value="InterPro"/>
</dbReference>
<reference evidence="6" key="1">
    <citation type="journal article" date="2014" name="Int. J. Syst. Evol. Microbiol.">
        <title>Complete genome of a new Firmicutes species belonging to the dominant human colonic microbiota ('Ruminococcus bicirculans') reveals two chromosomes and a selective capacity to utilize plant glucans.</title>
        <authorList>
            <consortium name="NISC Comparative Sequencing Program"/>
            <person name="Wegmann U."/>
            <person name="Louis P."/>
            <person name="Goesmann A."/>
            <person name="Henrissat B."/>
            <person name="Duncan S.H."/>
            <person name="Flint H.J."/>
        </authorList>
    </citation>
    <scope>NUCLEOTIDE SEQUENCE</scope>
    <source>
        <strain evidence="6">CGMCC 1.10832</strain>
    </source>
</reference>
<organism evidence="7 8">
    <name type="scientific">Marivirga lumbricoides</name>
    <dbReference type="NCBI Taxonomy" id="1046115"/>
    <lineage>
        <taxon>Bacteria</taxon>
        <taxon>Pseudomonadati</taxon>
        <taxon>Bacteroidota</taxon>
        <taxon>Cytophagia</taxon>
        <taxon>Cytophagales</taxon>
        <taxon>Marivirgaceae</taxon>
        <taxon>Marivirga</taxon>
    </lineage>
</organism>
<dbReference type="InterPro" id="IPR036291">
    <property type="entry name" value="NAD(P)-bd_dom_sf"/>
</dbReference>
<reference evidence="9" key="3">
    <citation type="journal article" date="2019" name="Int. J. Syst. Evol. Microbiol.">
        <title>The Global Catalogue of Microorganisms (GCM) 10K type strain sequencing project: providing services to taxonomists for standard genome sequencing and annotation.</title>
        <authorList>
            <consortium name="The Broad Institute Genomics Platform"/>
            <consortium name="The Broad Institute Genome Sequencing Center for Infectious Disease"/>
            <person name="Wu L."/>
            <person name="Ma J."/>
        </authorList>
    </citation>
    <scope>NUCLEOTIDE SEQUENCE [LARGE SCALE GENOMIC DNA]</scope>
    <source>
        <strain evidence="9">CGMCC 1.10832</strain>
    </source>
</reference>
<feature type="domain" description="Alanine dehydrogenase/pyridine nucleotide transhydrogenase NAD(H)-binding" evidence="4">
    <location>
        <begin position="183"/>
        <end position="331"/>
    </location>
</feature>
<evidence type="ECO:0000313" key="9">
    <source>
        <dbReference type="Proteomes" id="UP000636010"/>
    </source>
</evidence>
<dbReference type="EC" id="1.4.1.1" evidence="2"/>
<dbReference type="RefSeq" id="WP_188460000.1">
    <property type="nucleotide sequence ID" value="NZ_BAABHU010000001.1"/>
</dbReference>
<name>A0A2T4DUS7_9BACT</name>
<dbReference type="PANTHER" id="PTHR42795">
    <property type="entry name" value="ALANINE DEHYDROGENASE"/>
    <property type="match status" value="1"/>
</dbReference>